<dbReference type="SUPFAM" id="SSF53474">
    <property type="entry name" value="alpha/beta-Hydrolases"/>
    <property type="match status" value="1"/>
</dbReference>
<evidence type="ECO:0000256" key="7">
    <source>
        <dbReference type="ARBA" id="ARBA00023157"/>
    </source>
</evidence>
<keyword evidence="10" id="KW-1185">Reference proteome</keyword>
<gene>
    <name evidence="9" type="ORF">ACFPOE_00745</name>
</gene>
<dbReference type="PANTHER" id="PTHR33938">
    <property type="entry name" value="FERULOYL ESTERASE B-RELATED"/>
    <property type="match status" value="1"/>
</dbReference>
<evidence type="ECO:0000256" key="1">
    <source>
        <dbReference type="ARBA" id="ARBA00006249"/>
    </source>
</evidence>
<evidence type="ECO:0000313" key="10">
    <source>
        <dbReference type="Proteomes" id="UP001596037"/>
    </source>
</evidence>
<dbReference type="EMBL" id="JBHSMF010000002">
    <property type="protein sequence ID" value="MFC5496047.1"/>
    <property type="molecule type" value="Genomic_DNA"/>
</dbReference>
<protein>
    <submittedName>
        <fullName evidence="9">Tannase/feruloyl esterase family alpha/beta hydrolase</fullName>
    </submittedName>
</protein>
<evidence type="ECO:0000256" key="4">
    <source>
        <dbReference type="ARBA" id="ARBA00022729"/>
    </source>
</evidence>
<keyword evidence="2" id="KW-0719">Serine esterase</keyword>
<keyword evidence="5 9" id="KW-0378">Hydrolase</keyword>
<dbReference type="Pfam" id="PF07519">
    <property type="entry name" value="Tannase"/>
    <property type="match status" value="1"/>
</dbReference>
<dbReference type="Proteomes" id="UP001596037">
    <property type="component" value="Unassembled WGS sequence"/>
</dbReference>
<keyword evidence="3" id="KW-0479">Metal-binding</keyword>
<evidence type="ECO:0000256" key="6">
    <source>
        <dbReference type="ARBA" id="ARBA00022837"/>
    </source>
</evidence>
<dbReference type="InterPro" id="IPR011118">
    <property type="entry name" value="Tannase/feruloyl_esterase"/>
</dbReference>
<name>A0ABW0N7X9_9BURK</name>
<reference evidence="10" key="1">
    <citation type="journal article" date="2019" name="Int. J. Syst. Evol. Microbiol.">
        <title>The Global Catalogue of Microorganisms (GCM) 10K type strain sequencing project: providing services to taxonomists for standard genome sequencing and annotation.</title>
        <authorList>
            <consortium name="The Broad Institute Genomics Platform"/>
            <consortium name="The Broad Institute Genome Sequencing Center for Infectious Disease"/>
            <person name="Wu L."/>
            <person name="Ma J."/>
        </authorList>
    </citation>
    <scope>NUCLEOTIDE SEQUENCE [LARGE SCALE GENOMIC DNA]</scope>
    <source>
        <strain evidence="10">CCUG 57401</strain>
    </source>
</reference>
<accession>A0ABW0N7X9</accession>
<dbReference type="PROSITE" id="PS51257">
    <property type="entry name" value="PROKAR_LIPOPROTEIN"/>
    <property type="match status" value="1"/>
</dbReference>
<sequence length="573" mass="60812">MKASLAAAPRAALLSLAALALLGGCSATPWQRGGVDAEAACSALMAPVPASAIGLPSGGAVIESATLLPGNALTLTNPLPFIPPPPEAVVQPATPPYCKVVGAIQPVDPKAPSIRFQVNLPSRWNGRSLQLGGGGFNGVLVTATGLPPSARIDQPSPLARGFVTVGTDSGHQDLRVEPLQAFALNDEALENFAHAAYKKVRDLSVELMKRRYGQGPERMYFMGSSEGGREGLAMAQRYPQDFDGIFARAPVINWVGLHTADVRLGLAQRGEGWLSPADVMLVHKAVLSACDALDWRVDGIVGNPQLCGAQFDPASLLCREGKTPACLNAAQVETLRTLHAPYEFSFPLANGVRSYPGWAWGGEGAGGTGPVGGYVSWQTGTAPAAHPVSSTSSRGWLYGSGAIQYFVLRDGTADLSNYKPEDHAQRVGEISRLMDATDPDLSAFRAHGGKLVISEHMADYAQSPYAGIAYYRSVVEKMGQDPVDEFMRLYTTPGADHVGTGAPVGVDMLDTLVTWVESGRAPLDLVQVSLDPVPPFPVLQSRPMCRWPATLRYRGHGEPQRASSYQCVRSAPR</sequence>
<dbReference type="PANTHER" id="PTHR33938:SF15">
    <property type="entry name" value="FERULOYL ESTERASE B-RELATED"/>
    <property type="match status" value="1"/>
</dbReference>
<evidence type="ECO:0000256" key="2">
    <source>
        <dbReference type="ARBA" id="ARBA00022487"/>
    </source>
</evidence>
<evidence type="ECO:0000256" key="3">
    <source>
        <dbReference type="ARBA" id="ARBA00022723"/>
    </source>
</evidence>
<evidence type="ECO:0000256" key="8">
    <source>
        <dbReference type="SAM" id="SignalP"/>
    </source>
</evidence>
<dbReference type="Gene3D" id="3.40.50.1820">
    <property type="entry name" value="alpha/beta hydrolase"/>
    <property type="match status" value="1"/>
</dbReference>
<organism evidence="9 10">
    <name type="scientific">Caenimonas terrae</name>
    <dbReference type="NCBI Taxonomy" id="696074"/>
    <lineage>
        <taxon>Bacteria</taxon>
        <taxon>Pseudomonadati</taxon>
        <taxon>Pseudomonadota</taxon>
        <taxon>Betaproteobacteria</taxon>
        <taxon>Burkholderiales</taxon>
        <taxon>Comamonadaceae</taxon>
        <taxon>Caenimonas</taxon>
    </lineage>
</organism>
<feature type="signal peptide" evidence="8">
    <location>
        <begin position="1"/>
        <end position="20"/>
    </location>
</feature>
<evidence type="ECO:0000313" key="9">
    <source>
        <dbReference type="EMBL" id="MFC5496047.1"/>
    </source>
</evidence>
<dbReference type="RefSeq" id="WP_376848081.1">
    <property type="nucleotide sequence ID" value="NZ_JBHSMF010000002.1"/>
</dbReference>
<keyword evidence="4 8" id="KW-0732">Signal</keyword>
<dbReference type="GO" id="GO:0016787">
    <property type="term" value="F:hydrolase activity"/>
    <property type="evidence" value="ECO:0007669"/>
    <property type="project" value="UniProtKB-KW"/>
</dbReference>
<proteinExistence type="inferred from homology"/>
<comment type="caution">
    <text evidence="9">The sequence shown here is derived from an EMBL/GenBank/DDBJ whole genome shotgun (WGS) entry which is preliminary data.</text>
</comment>
<evidence type="ECO:0000256" key="5">
    <source>
        <dbReference type="ARBA" id="ARBA00022801"/>
    </source>
</evidence>
<feature type="chain" id="PRO_5045849927" evidence="8">
    <location>
        <begin position="21"/>
        <end position="573"/>
    </location>
</feature>
<keyword evidence="7" id="KW-1015">Disulfide bond</keyword>
<keyword evidence="6" id="KW-0106">Calcium</keyword>
<dbReference type="InterPro" id="IPR029058">
    <property type="entry name" value="AB_hydrolase_fold"/>
</dbReference>
<comment type="similarity">
    <text evidence="1">Belongs to the tannase family.</text>
</comment>